<organism evidence="2 3">
    <name type="scientific">Datura stramonium</name>
    <name type="common">Jimsonweed</name>
    <name type="synonym">Common thornapple</name>
    <dbReference type="NCBI Taxonomy" id="4076"/>
    <lineage>
        <taxon>Eukaryota</taxon>
        <taxon>Viridiplantae</taxon>
        <taxon>Streptophyta</taxon>
        <taxon>Embryophyta</taxon>
        <taxon>Tracheophyta</taxon>
        <taxon>Spermatophyta</taxon>
        <taxon>Magnoliopsida</taxon>
        <taxon>eudicotyledons</taxon>
        <taxon>Gunneridae</taxon>
        <taxon>Pentapetalae</taxon>
        <taxon>asterids</taxon>
        <taxon>lamiids</taxon>
        <taxon>Solanales</taxon>
        <taxon>Solanaceae</taxon>
        <taxon>Solanoideae</taxon>
        <taxon>Datureae</taxon>
        <taxon>Datura</taxon>
    </lineage>
</organism>
<feature type="region of interest" description="Disordered" evidence="1">
    <location>
        <begin position="74"/>
        <end position="141"/>
    </location>
</feature>
<reference evidence="2 3" key="1">
    <citation type="journal article" date="2021" name="BMC Genomics">
        <title>Datura genome reveals duplications of psychoactive alkaloid biosynthetic genes and high mutation rate following tissue culture.</title>
        <authorList>
            <person name="Rajewski A."/>
            <person name="Carter-House D."/>
            <person name="Stajich J."/>
            <person name="Litt A."/>
        </authorList>
    </citation>
    <scope>NUCLEOTIDE SEQUENCE [LARGE SCALE GENOMIC DNA]</scope>
    <source>
        <strain evidence="2">AR-01</strain>
    </source>
</reference>
<feature type="compositionally biased region" description="Acidic residues" evidence="1">
    <location>
        <begin position="90"/>
        <end position="100"/>
    </location>
</feature>
<evidence type="ECO:0000313" key="2">
    <source>
        <dbReference type="EMBL" id="MCD7446150.1"/>
    </source>
</evidence>
<dbReference type="Proteomes" id="UP000823775">
    <property type="component" value="Unassembled WGS sequence"/>
</dbReference>
<keyword evidence="3" id="KW-1185">Reference proteome</keyword>
<gene>
    <name evidence="2" type="ORF">HAX54_041535</name>
</gene>
<feature type="compositionally biased region" description="Acidic residues" evidence="1">
    <location>
        <begin position="130"/>
        <end position="141"/>
    </location>
</feature>
<sequence length="141" mass="15129">MNLRPSSETLRSASSALRSVFPDLTVVSVIVPYRTVRMETSEGFNKNLALLGTSQGSYSNKRLEWEKSIIHLVKDAEEDGTRRGMRIEDGDGDEGEDLSSEDGGNVSNNPNTNGSNSKKHPGGEAGGAEENGEDDDEGEAV</sequence>
<feature type="compositionally biased region" description="Low complexity" evidence="1">
    <location>
        <begin position="101"/>
        <end position="116"/>
    </location>
</feature>
<comment type="caution">
    <text evidence="2">The sequence shown here is derived from an EMBL/GenBank/DDBJ whole genome shotgun (WGS) entry which is preliminary data.</text>
</comment>
<name>A0ABS8RJD8_DATST</name>
<proteinExistence type="predicted"/>
<protein>
    <submittedName>
        <fullName evidence="2">Uncharacterized protein</fullName>
    </submittedName>
</protein>
<dbReference type="EMBL" id="JACEIK010000006">
    <property type="protein sequence ID" value="MCD7446150.1"/>
    <property type="molecule type" value="Genomic_DNA"/>
</dbReference>
<evidence type="ECO:0000313" key="3">
    <source>
        <dbReference type="Proteomes" id="UP000823775"/>
    </source>
</evidence>
<evidence type="ECO:0000256" key="1">
    <source>
        <dbReference type="SAM" id="MobiDB-lite"/>
    </source>
</evidence>
<accession>A0ABS8RJD8</accession>
<feature type="compositionally biased region" description="Basic and acidic residues" evidence="1">
    <location>
        <begin position="74"/>
        <end position="89"/>
    </location>
</feature>